<evidence type="ECO:0000313" key="2">
    <source>
        <dbReference type="Proteomes" id="UP001341135"/>
    </source>
</evidence>
<evidence type="ECO:0000313" key="1">
    <source>
        <dbReference type="EMBL" id="BES82086.1"/>
    </source>
</evidence>
<protein>
    <submittedName>
        <fullName evidence="1">Uncharacterized protein</fullName>
    </submittedName>
</protein>
<accession>A0ABN6ZUV9</accession>
<gene>
    <name evidence="1" type="ORF">PABY_16530</name>
</gene>
<reference evidence="1 2" key="1">
    <citation type="submission" date="2023-09" db="EMBL/GenBank/DDBJ databases">
        <title>Pyrofollis japonicus gen. nov. sp. nov., a novel member of the family Pyrodictiaceae isolated from the Iheya North hydrothermal field.</title>
        <authorList>
            <person name="Miyazaki U."/>
            <person name="Sanari M."/>
            <person name="Tame A."/>
            <person name="Kitajima M."/>
            <person name="Okamoto A."/>
            <person name="Sawayama S."/>
            <person name="Miyazaki J."/>
            <person name="Takai K."/>
            <person name="Nakagawa S."/>
        </authorList>
    </citation>
    <scope>NUCLEOTIDE SEQUENCE [LARGE SCALE GENOMIC DNA]</scope>
    <source>
        <strain evidence="1 2">AV2</strain>
    </source>
</reference>
<name>A0ABN6ZUV9_9CREN</name>
<organism evidence="1 2">
    <name type="scientific">Pyrodictium abyssi</name>
    <dbReference type="NCBI Taxonomy" id="54256"/>
    <lineage>
        <taxon>Archaea</taxon>
        <taxon>Thermoproteota</taxon>
        <taxon>Thermoprotei</taxon>
        <taxon>Desulfurococcales</taxon>
        <taxon>Pyrodictiaceae</taxon>
        <taxon>Pyrodictium</taxon>
    </lineage>
</organism>
<dbReference type="RefSeq" id="WP_338249060.1">
    <property type="nucleotide sequence ID" value="NZ_AP028907.1"/>
</dbReference>
<dbReference type="Proteomes" id="UP001341135">
    <property type="component" value="Chromosome"/>
</dbReference>
<sequence>MATEAPPHQLRKLFENRGLEVAETRSQQVTLLGETVEYHSVSGLKQGSYRITVKLLPVPSSTQLVINTSSEEEARRAADKLERLGFNVDTDGEVVRAKTRSTSITLVSKAIDVAEEATKS</sequence>
<dbReference type="EMBL" id="AP028907">
    <property type="protein sequence ID" value="BES82086.1"/>
    <property type="molecule type" value="Genomic_DNA"/>
</dbReference>
<dbReference type="GeneID" id="89289661"/>
<keyword evidence="2" id="KW-1185">Reference proteome</keyword>
<proteinExistence type="predicted"/>